<dbReference type="VEuPathDB" id="FungiDB:MELLADRAFT_69411"/>
<dbReference type="InterPro" id="IPR041320">
    <property type="entry name" value="CxC1"/>
</dbReference>
<dbReference type="KEGG" id="mlr:MELLADRAFT_69411"/>
<dbReference type="EMBL" id="GL883179">
    <property type="protein sequence ID" value="EGF98315.1"/>
    <property type="molecule type" value="Genomic_DNA"/>
</dbReference>
<dbReference type="Proteomes" id="UP000001072">
    <property type="component" value="Unassembled WGS sequence"/>
</dbReference>
<keyword evidence="4" id="KW-1185">Reference proteome</keyword>
<feature type="compositionally biased region" description="Basic and acidic residues" evidence="1">
    <location>
        <begin position="71"/>
        <end position="82"/>
    </location>
</feature>
<dbReference type="InParanoid" id="F4SAL6"/>
<dbReference type="RefSeq" id="XP_007418411.1">
    <property type="nucleotide sequence ID" value="XM_007418349.1"/>
</dbReference>
<organism evidence="4">
    <name type="scientific">Melampsora larici-populina (strain 98AG31 / pathotype 3-4-7)</name>
    <name type="common">Poplar leaf rust fungus</name>
    <dbReference type="NCBI Taxonomy" id="747676"/>
    <lineage>
        <taxon>Eukaryota</taxon>
        <taxon>Fungi</taxon>
        <taxon>Dikarya</taxon>
        <taxon>Basidiomycota</taxon>
        <taxon>Pucciniomycotina</taxon>
        <taxon>Pucciniomycetes</taxon>
        <taxon>Pucciniales</taxon>
        <taxon>Melampsoraceae</taxon>
        <taxon>Melampsora</taxon>
    </lineage>
</organism>
<protein>
    <recommendedName>
        <fullName evidence="2">CxC1-like cysteine cluster associated with KDZ transposases domain-containing protein</fullName>
    </recommendedName>
</protein>
<evidence type="ECO:0000313" key="3">
    <source>
        <dbReference type="EMBL" id="EGF98315.1"/>
    </source>
</evidence>
<feature type="domain" description="CxC1-like cysteine cluster associated with KDZ transposases" evidence="2">
    <location>
        <begin position="157"/>
        <end position="254"/>
    </location>
</feature>
<dbReference type="OrthoDB" id="3253684at2759"/>
<dbReference type="HOGENOM" id="CLU_011407_5_1_1"/>
<evidence type="ECO:0000259" key="2">
    <source>
        <dbReference type="Pfam" id="PF18802"/>
    </source>
</evidence>
<dbReference type="AlphaFoldDB" id="F4SAL6"/>
<feature type="region of interest" description="Disordered" evidence="1">
    <location>
        <begin position="1"/>
        <end position="31"/>
    </location>
</feature>
<dbReference type="Pfam" id="PF18802">
    <property type="entry name" value="CxC1"/>
    <property type="match status" value="1"/>
</dbReference>
<accession>F4SAL6</accession>
<gene>
    <name evidence="3" type="ORF">MELLADRAFT_69411</name>
</gene>
<name>F4SAL6_MELLP</name>
<feature type="compositionally biased region" description="Basic and acidic residues" evidence="1">
    <location>
        <begin position="52"/>
        <end position="62"/>
    </location>
</feature>
<reference evidence="4" key="1">
    <citation type="journal article" date="2011" name="Proc. Natl. Acad. Sci. U.S.A.">
        <title>Obligate biotrophy features unraveled by the genomic analysis of rust fungi.</title>
        <authorList>
            <person name="Duplessis S."/>
            <person name="Cuomo C.A."/>
            <person name="Lin Y.-C."/>
            <person name="Aerts A."/>
            <person name="Tisserant E."/>
            <person name="Veneault-Fourrey C."/>
            <person name="Joly D.L."/>
            <person name="Hacquard S."/>
            <person name="Amselem J."/>
            <person name="Cantarel B.L."/>
            <person name="Chiu R."/>
            <person name="Coutinho P.M."/>
            <person name="Feau N."/>
            <person name="Field M."/>
            <person name="Frey P."/>
            <person name="Gelhaye E."/>
            <person name="Goldberg J."/>
            <person name="Grabherr M.G."/>
            <person name="Kodira C.D."/>
            <person name="Kohler A."/>
            <person name="Kuees U."/>
            <person name="Lindquist E.A."/>
            <person name="Lucas S.M."/>
            <person name="Mago R."/>
            <person name="Mauceli E."/>
            <person name="Morin E."/>
            <person name="Murat C."/>
            <person name="Pangilinan J.L."/>
            <person name="Park R."/>
            <person name="Pearson M."/>
            <person name="Quesneville H."/>
            <person name="Rouhier N."/>
            <person name="Sakthikumar S."/>
            <person name="Salamov A.A."/>
            <person name="Schmutz J."/>
            <person name="Selles B."/>
            <person name="Shapiro H."/>
            <person name="Tanguay P."/>
            <person name="Tuskan G.A."/>
            <person name="Henrissat B."/>
            <person name="Van de Peer Y."/>
            <person name="Rouze P."/>
            <person name="Ellis J.G."/>
            <person name="Dodds P.N."/>
            <person name="Schein J.E."/>
            <person name="Zhong S."/>
            <person name="Hamelin R.C."/>
            <person name="Grigoriev I.V."/>
            <person name="Szabo L.J."/>
            <person name="Martin F."/>
        </authorList>
    </citation>
    <scope>NUCLEOTIDE SEQUENCE [LARGE SCALE GENOMIC DNA]</scope>
    <source>
        <strain evidence="4">98AG31 / pathotype 3-4-7</strain>
    </source>
</reference>
<feature type="compositionally biased region" description="Polar residues" evidence="1">
    <location>
        <begin position="18"/>
        <end position="28"/>
    </location>
</feature>
<evidence type="ECO:0000313" key="4">
    <source>
        <dbReference type="Proteomes" id="UP000001072"/>
    </source>
</evidence>
<dbReference type="PANTHER" id="PTHR33096:SF1">
    <property type="entry name" value="CXC1-LIKE CYSTEINE CLUSTER ASSOCIATED WITH KDZ TRANSPOSASES DOMAIN-CONTAINING PROTEIN"/>
    <property type="match status" value="1"/>
</dbReference>
<proteinExistence type="predicted"/>
<sequence>MPGHRLVRGMNDRPKQPKATTPLQQQLELNRKRDLELAEASDATLVRRLRHIDNAQKPRGEVDVENLPDLPEARNEIDHPGDDPGEDQDEMDLDLNRFMPMLEEGGPENDQNADDPIMAHLRREMHLADRLANKKKWLWQYAIMLPTFLRRRLETSNWGNEINWNEDLQEPCNCSVRTEQDVDLVDLVSRVRKKISFCKRCDLSDPQRLLQMGYLAASPSQPRTAFSVRLMVHHHSQSICLAVPTDAYCLALNDVLNNGSPEILTPNGELTFMRGQTRKYQAELVDSKRTLAKLHQQNPTHTAEYFQLQWDRQRALQLKAMSVEAKEKRERLGVLLTLEEELLEARQGFIRFSRRMVDMNAVNDAIRTAEQRDALLDLPASLVALEAQIQAVADELGSAELVNARRSTSVRVKAILSVQVSLGFLYEAAVDVIQQKANAAIRTGATQQPRNEQLRKKKHTLLKKKLDTYLRQASKYNRHHRPTPRLATPTLEEVLAMDLLDPFWDDVALDHLEEPWASCERTKEGIVAFRNQLSSEEELRRLGREVRQVMGWALDYQARVDRIRPHEAVNGKSHLTYQYDHSVLLMCVFAGGGRVAEWNSIHSGLAKRTFRLWKHWDRALREVVESTNDYVNGRVEADNALLLGWQQMIARTTGAPIDLYEEAEYQRILELEEDEGIHIDWEVALG</sequence>
<evidence type="ECO:0000256" key="1">
    <source>
        <dbReference type="SAM" id="MobiDB-lite"/>
    </source>
</evidence>
<feature type="region of interest" description="Disordered" evidence="1">
    <location>
        <begin position="52"/>
        <end position="91"/>
    </location>
</feature>
<dbReference type="PANTHER" id="PTHR33096">
    <property type="entry name" value="CXC2 DOMAIN-CONTAINING PROTEIN"/>
    <property type="match status" value="1"/>
</dbReference>
<dbReference type="GeneID" id="18931235"/>